<feature type="active site" description="Nucleophile" evidence="7">
    <location>
        <position position="897"/>
    </location>
</feature>
<dbReference type="InterPro" id="IPR017853">
    <property type="entry name" value="GH"/>
</dbReference>
<comment type="caution">
    <text evidence="9">The sequence shown here is derived from an EMBL/GenBank/DDBJ whole genome shotgun (WGS) entry which is preliminary data.</text>
</comment>
<dbReference type="OrthoDB" id="65569at2759"/>
<dbReference type="PROSITE" id="PS00653">
    <property type="entry name" value="GLYCOSYL_HYDROL_F1_2"/>
    <property type="match status" value="3"/>
</dbReference>
<evidence type="ECO:0000256" key="5">
    <source>
        <dbReference type="ARBA" id="ARBA00023180"/>
    </source>
</evidence>
<evidence type="ECO:0000256" key="2">
    <source>
        <dbReference type="ARBA" id="ARBA00011738"/>
    </source>
</evidence>
<dbReference type="PANTHER" id="PTHR10353">
    <property type="entry name" value="GLYCOSYL HYDROLASE"/>
    <property type="match status" value="1"/>
</dbReference>
<reference evidence="9" key="1">
    <citation type="submission" date="2021-04" db="EMBL/GenBank/DDBJ databases">
        <authorList>
            <consortium name="Molecular Ecology Group"/>
        </authorList>
    </citation>
    <scope>NUCLEOTIDE SEQUENCE</scope>
</reference>
<evidence type="ECO:0000256" key="1">
    <source>
        <dbReference type="ARBA" id="ARBA00010838"/>
    </source>
</evidence>
<evidence type="ECO:0000313" key="9">
    <source>
        <dbReference type="EMBL" id="CAG5121822.1"/>
    </source>
</evidence>
<name>A0A8S3Z382_9EUPU</name>
<protein>
    <recommendedName>
        <fullName evidence="3">beta-glucosidase</fullName>
        <ecNumber evidence="3">3.2.1.21</ecNumber>
    </recommendedName>
</protein>
<dbReference type="EMBL" id="CAJHNH020001169">
    <property type="protein sequence ID" value="CAG5121822.1"/>
    <property type="molecule type" value="Genomic_DNA"/>
</dbReference>
<dbReference type="GO" id="GO:0008422">
    <property type="term" value="F:beta-glucosidase activity"/>
    <property type="evidence" value="ECO:0007669"/>
    <property type="project" value="TreeGrafter"/>
</dbReference>
<gene>
    <name evidence="9" type="ORF">CUNI_LOCUS7380</name>
</gene>
<evidence type="ECO:0000256" key="3">
    <source>
        <dbReference type="ARBA" id="ARBA00012744"/>
    </source>
</evidence>
<feature type="non-terminal residue" evidence="9">
    <location>
        <position position="1892"/>
    </location>
</feature>
<keyword evidence="6 8" id="KW-0326">Glycosidase</keyword>
<evidence type="ECO:0000256" key="7">
    <source>
        <dbReference type="PROSITE-ProRule" id="PRU10055"/>
    </source>
</evidence>
<evidence type="ECO:0000313" key="10">
    <source>
        <dbReference type="Proteomes" id="UP000678393"/>
    </source>
</evidence>
<dbReference type="InterPro" id="IPR018120">
    <property type="entry name" value="Glyco_hydro_1_AS"/>
</dbReference>
<feature type="active site" description="Nucleophile" evidence="7">
    <location>
        <position position="1356"/>
    </location>
</feature>
<evidence type="ECO:0000256" key="6">
    <source>
        <dbReference type="ARBA" id="ARBA00023295"/>
    </source>
</evidence>
<dbReference type="Gene3D" id="3.20.20.80">
    <property type="entry name" value="Glycosidases"/>
    <property type="match status" value="4"/>
</dbReference>
<dbReference type="Proteomes" id="UP000678393">
    <property type="component" value="Unassembled WGS sequence"/>
</dbReference>
<dbReference type="EC" id="3.2.1.21" evidence="3"/>
<dbReference type="PRINTS" id="PR00131">
    <property type="entry name" value="GLHYDRLASE1"/>
</dbReference>
<dbReference type="SUPFAM" id="SSF51445">
    <property type="entry name" value="(Trans)glycosidases"/>
    <property type="match status" value="4"/>
</dbReference>
<dbReference type="InterPro" id="IPR001360">
    <property type="entry name" value="Glyco_hydro_1"/>
</dbReference>
<dbReference type="PROSITE" id="PS00572">
    <property type="entry name" value="GLYCOSYL_HYDROL_F1_1"/>
    <property type="match status" value="3"/>
</dbReference>
<dbReference type="FunFam" id="3.20.20.80:FF:000013">
    <property type="entry name" value="lactase-phlorizin hydrolase"/>
    <property type="match status" value="2"/>
</dbReference>
<proteinExistence type="inferred from homology"/>
<feature type="active site" description="Nucleophile" evidence="7">
    <location>
        <position position="407"/>
    </location>
</feature>
<dbReference type="GO" id="GO:0005975">
    <property type="term" value="P:carbohydrate metabolic process"/>
    <property type="evidence" value="ECO:0007669"/>
    <property type="project" value="InterPro"/>
</dbReference>
<keyword evidence="10" id="KW-1185">Reference proteome</keyword>
<sequence length="1892" mass="213825">TAATAAKAAKAASAATKKIDDERHLQEGDKDFLFDTFPEDFVWAAATAAYQIEGGYDEDGKGPSIWDTFTSESRRIINGEDGKVACDSYHRYKEDVQLLKELGVSHYRFSISWPRILPDGTTKFINKPGLDYYNRLINELKKNGIEPMITLYHWDLPQALEDKGGWLNEEIVEYFRNYSDVVFKEFAPKVKLWITFNEPLVTAYQGYGTDLFAPGRWGPGTNTYTVAYNQIRAHTAAYRLYDSTYRKLSPGQIGITLSATYGFPKNSSDPADVEATERGIQFNFGIFLNAVVEGDYPSVVKAKVQEKSQKLGLQTSRLPAFTPQEVALNKGSADFVGVNYYSSVVVASAEKPYDPPDFLNDMDIEQSIDPSWTSSGSEWLYSVPLGYRGLLNWIKDKYNNIPVYLTENGVSDKNGTLRDAHRITYYRQHLNQVLKAIRLDGCDVRGYTAWSLMDNFEWAQGYSEKFGLYSVDFTNPNRTRTPKASAVYYANVIRDNGFKKGYSGRGGQPTGIVKLENDTRILYDQFPEGFAWSTATAAYQVEGGWDADGKGPSIWDTWAHNNKLAHGDTGDVACDSYHKYKEDVALMRNLGTTHYRFSIAWSRILPKGDIKTVNQKGIDYYNNLIDELLANDIQPMVTLYHWDLPQALEDRGGWLSRDIQDYFVEYSRLCFQKFGDRVKLWITFNEPPIVTLNGYGDGGAAPGHKDPAKGQYIAAHNLILAHAKAYRVYEKEFKPLQKGQIGISINQGWPEPRDPLNPADVAATERSINFYGAWFIDPMLINGDYPEEMKERIAARSKAQGLNESRLPAFTDAEKQIVNGSLDFLGSNIYGASWVTDDPQPPSNPPTYDNDKEIKGGFDASWLETSSYWLRVSPFSIRKVMNLFKYRYNNIPVYVTENGISDTNGTLLDWHRVHYYRLYINELLKAIKLDGCNVKGYTAWSLLDNLEWGSAYDQKFGLHYVNFSDPERPRTPKASALWYKTLIADGGFKPGYTQKGGWGTAVQLTDQFLYGKFPEGFSWGLATAAYQVEGAWNEDGKGPSIWDNFTHIPGHIENNETGDVACDSYHKLDEDIQLIQDTGMTHYRFSIAWTRVLPNGTLPSNKAGIDYYNRLLDKLIEIGVKPMVTIYHWDLPQGLQDLGGWYNPAIVQWYRDFAELCFREFGSKVSKWITFNEPWVTSVLGHGVGQDAPGLKDIKDGPYRVAHNILLAHAETYHLYQEKFKASQKGCRQSDTVLHWLVRTSIFVNGDYPEVMKEFVANASASEGLATSRLPGFTPQEKQRINGTADFLGLNHYTSNVAYDGPSGEGYYGDQRVVTYKNPDWLETGSSWLRVNPIGIRKNLNFVRNHYGDIPIYITENGVSDRNSSLDDPYRINYYQDYINNVLKAIVLDKVNVKGYTGWSLMDNFEWSRGYAEKYGVYSVDYSSPNRTRTPKASARYLYELFKANGFIPGTFTDPKRPSSLPYLNSTFYGQFPANFSFGASASGYDDRIEGKNNDRGASVWDAILANITRPLNRQISPLEEFAHDVDALRTIKAEHYTFTITWSRVLPTGKAGGVHQPGIDFYNALFDQLIDAGIRPVVILHQWDYPSVLQDVGGWANESMIDEYLYLATVCFENFGQKVKVWATFSEPERIPFIFPNKVRDNQYLFSVYRNVLLAHAAAYRIYERHFEPTQKGVIGIGLAPLLSVPLNPHDPGHAASASKSTDYSFGLFADPIFLNGDFSDEVKKVAGSALVPLSEQEKILIKGSAQLFGLAYYQISQVGRNASVKCLNTSNPAGLRFTLGHIRRRYNNTPVVITGNGVWGSNPDLEDSFRVQFIQQHLDELLKAIRIDGSDVKGYTYHSLVDSFEWNSGYSRRYGLALVNFLDPRRPRYLRPSAEAYNKIITNNGILRGA</sequence>
<dbReference type="InterPro" id="IPR033132">
    <property type="entry name" value="GH_1_N_CS"/>
</dbReference>
<evidence type="ECO:0000256" key="4">
    <source>
        <dbReference type="ARBA" id="ARBA00022801"/>
    </source>
</evidence>
<keyword evidence="5" id="KW-0325">Glycoprotein</keyword>
<evidence type="ECO:0000256" key="8">
    <source>
        <dbReference type="RuleBase" id="RU004468"/>
    </source>
</evidence>
<accession>A0A8S3Z382</accession>
<comment type="subunit">
    <text evidence="2">Homodimer.</text>
</comment>
<dbReference type="Pfam" id="PF00232">
    <property type="entry name" value="Glyco_hydro_1"/>
    <property type="match status" value="6"/>
</dbReference>
<comment type="similarity">
    <text evidence="1">Belongs to the glycosyl hydrolase 1 family.</text>
</comment>
<organism evidence="9 10">
    <name type="scientific">Candidula unifasciata</name>
    <dbReference type="NCBI Taxonomy" id="100452"/>
    <lineage>
        <taxon>Eukaryota</taxon>
        <taxon>Metazoa</taxon>
        <taxon>Spiralia</taxon>
        <taxon>Lophotrochozoa</taxon>
        <taxon>Mollusca</taxon>
        <taxon>Gastropoda</taxon>
        <taxon>Heterobranchia</taxon>
        <taxon>Euthyneura</taxon>
        <taxon>Panpulmonata</taxon>
        <taxon>Eupulmonata</taxon>
        <taxon>Stylommatophora</taxon>
        <taxon>Helicina</taxon>
        <taxon>Helicoidea</taxon>
        <taxon>Geomitridae</taxon>
        <taxon>Candidula</taxon>
    </lineage>
</organism>
<dbReference type="PANTHER" id="PTHR10353:SF36">
    <property type="entry name" value="LP05116P"/>
    <property type="match status" value="1"/>
</dbReference>
<keyword evidence="4 8" id="KW-0378">Hydrolase</keyword>